<feature type="non-terminal residue" evidence="2">
    <location>
        <position position="93"/>
    </location>
</feature>
<proteinExistence type="evidence at transcript level"/>
<organism evidence="2">
    <name type="scientific">Medicago truncatula</name>
    <name type="common">Barrel medic</name>
    <name type="synonym">Medicago tribuloides</name>
    <dbReference type="NCBI Taxonomy" id="3880"/>
    <lineage>
        <taxon>Eukaryota</taxon>
        <taxon>Viridiplantae</taxon>
        <taxon>Streptophyta</taxon>
        <taxon>Embryophyta</taxon>
        <taxon>Tracheophyta</taxon>
        <taxon>Spermatophyta</taxon>
        <taxon>Magnoliopsida</taxon>
        <taxon>eudicotyledons</taxon>
        <taxon>Gunneridae</taxon>
        <taxon>Pentapetalae</taxon>
        <taxon>rosids</taxon>
        <taxon>fabids</taxon>
        <taxon>Fabales</taxon>
        <taxon>Fabaceae</taxon>
        <taxon>Papilionoideae</taxon>
        <taxon>50 kb inversion clade</taxon>
        <taxon>NPAAA clade</taxon>
        <taxon>Hologalegina</taxon>
        <taxon>IRL clade</taxon>
        <taxon>Trifolieae</taxon>
        <taxon>Medicago</taxon>
    </lineage>
</organism>
<evidence type="ECO:0000313" key="2">
    <source>
        <dbReference type="EMBL" id="ACJ84678.1"/>
    </source>
</evidence>
<feature type="signal peptide" evidence="1">
    <location>
        <begin position="1"/>
        <end position="21"/>
    </location>
</feature>
<dbReference type="EMBL" id="BT052016">
    <property type="protein sequence ID" value="ACJ84678.1"/>
    <property type="molecule type" value="mRNA"/>
</dbReference>
<evidence type="ECO:0000256" key="1">
    <source>
        <dbReference type="SAM" id="SignalP"/>
    </source>
</evidence>
<evidence type="ECO:0008006" key="3">
    <source>
        <dbReference type="Google" id="ProtNLM"/>
    </source>
</evidence>
<sequence>MGFFGPLIVALHIIIIRGSVCTLCLKLQSDCRNTLGKYLLGAFWQTTTFFGGGLKEQIAVYLLRPISSLKHIDYIQLQKDIESIAGWLWTSIL</sequence>
<accession>B7FIU9</accession>
<dbReference type="AlphaFoldDB" id="B7FIU9"/>
<protein>
    <recommendedName>
        <fullName evidence="3">Transmembrane protein</fullName>
    </recommendedName>
</protein>
<feature type="chain" id="PRO_5002855104" description="Transmembrane protein" evidence="1">
    <location>
        <begin position="22"/>
        <end position="93"/>
    </location>
</feature>
<reference evidence="2" key="1">
    <citation type="submission" date="2008-12" db="EMBL/GenBank/DDBJ databases">
        <title>Medicago truncatula full length cdna cloning project.</title>
        <authorList>
            <person name="Moskal W."/>
            <person name="Chan A."/>
            <person name="Cheung F."/>
            <person name="Xiao Y."/>
            <person name="Town C.D."/>
        </authorList>
    </citation>
    <scope>NUCLEOTIDE SEQUENCE</scope>
</reference>
<keyword evidence="1" id="KW-0732">Signal</keyword>
<name>B7FIU9_MEDTR</name>